<name>A0A9D1NVX1_9FIRM</name>
<dbReference type="InterPro" id="IPR002575">
    <property type="entry name" value="Aminoglycoside_PTrfase"/>
</dbReference>
<comment type="caution">
    <text evidence="2">The sequence shown here is derived from an EMBL/GenBank/DDBJ whole genome shotgun (WGS) entry which is preliminary data.</text>
</comment>
<proteinExistence type="predicted"/>
<dbReference type="PANTHER" id="PTHR21310">
    <property type="entry name" value="AMINOGLYCOSIDE PHOSPHOTRANSFERASE-RELATED-RELATED"/>
    <property type="match status" value="1"/>
</dbReference>
<gene>
    <name evidence="2" type="ORF">IAA63_08570</name>
</gene>
<organism evidence="2 3">
    <name type="scientific">Candidatus Pullilachnospira stercoravium</name>
    <dbReference type="NCBI Taxonomy" id="2840913"/>
    <lineage>
        <taxon>Bacteria</taxon>
        <taxon>Bacillati</taxon>
        <taxon>Bacillota</taxon>
        <taxon>Clostridia</taxon>
        <taxon>Lachnospirales</taxon>
        <taxon>Lachnospiraceae</taxon>
        <taxon>Lachnospiraceae incertae sedis</taxon>
        <taxon>Candidatus Pullilachnospira</taxon>
    </lineage>
</organism>
<dbReference type="EMBL" id="DVON01000181">
    <property type="protein sequence ID" value="HIV13173.1"/>
    <property type="molecule type" value="Genomic_DNA"/>
</dbReference>
<dbReference type="Pfam" id="PF01636">
    <property type="entry name" value="APH"/>
    <property type="match status" value="1"/>
</dbReference>
<evidence type="ECO:0000313" key="3">
    <source>
        <dbReference type="Proteomes" id="UP000886723"/>
    </source>
</evidence>
<accession>A0A9D1NVX1</accession>
<dbReference type="AlphaFoldDB" id="A0A9D1NVX1"/>
<dbReference type="Gene3D" id="1.10.510.10">
    <property type="entry name" value="Transferase(Phosphotransferase) domain 1"/>
    <property type="match status" value="1"/>
</dbReference>
<dbReference type="InterPro" id="IPR011009">
    <property type="entry name" value="Kinase-like_dom_sf"/>
</dbReference>
<reference evidence="2" key="1">
    <citation type="submission" date="2020-10" db="EMBL/GenBank/DDBJ databases">
        <authorList>
            <person name="Gilroy R."/>
        </authorList>
    </citation>
    <scope>NUCLEOTIDE SEQUENCE</scope>
    <source>
        <strain evidence="2">ChiBcec2-4451</strain>
    </source>
</reference>
<dbReference type="SUPFAM" id="SSF56112">
    <property type="entry name" value="Protein kinase-like (PK-like)"/>
    <property type="match status" value="1"/>
</dbReference>
<evidence type="ECO:0000259" key="1">
    <source>
        <dbReference type="Pfam" id="PF01636"/>
    </source>
</evidence>
<protein>
    <submittedName>
        <fullName evidence="2">Aminoglycoside phosphotransferase family protein</fullName>
    </submittedName>
</protein>
<evidence type="ECO:0000313" key="2">
    <source>
        <dbReference type="EMBL" id="HIV13173.1"/>
    </source>
</evidence>
<dbReference type="InterPro" id="IPR051678">
    <property type="entry name" value="AGP_Transferase"/>
</dbReference>
<sequence length="311" mass="35384">MNQFRKVIRNWEDWEATAGEISAFSGVVEKIFHNEGLPAADIRELPPSTNAVFRVGDYVIKIYAPRQAQMEPEEEQRIERFAMWRAGEAGVPVSEIAAWGCLKDQYDFYYLISRYMEGQPFGEVVRRMGTAEKRRMGARLRDLTDRMNTPCAPFRQVDVLTDPDRQVRWQGYQENFRGDRKNYLEGRCFGEQVFVHGDLNGGNVLVDKEGGIWFLDFAEAVPASALYEQMYVAVELFQMDAALLEGYFPGYSREALAELITDGLLMHDFGGDLVRRYFGGPDGLYTVKDLAGRVRGRLEAGGYSGEIFGRS</sequence>
<feature type="domain" description="Aminoglycoside phosphotransferase" evidence="1">
    <location>
        <begin position="49"/>
        <end position="253"/>
    </location>
</feature>
<dbReference type="Proteomes" id="UP000886723">
    <property type="component" value="Unassembled WGS sequence"/>
</dbReference>
<reference evidence="2" key="2">
    <citation type="journal article" date="2021" name="PeerJ">
        <title>Extensive microbial diversity within the chicken gut microbiome revealed by metagenomics and culture.</title>
        <authorList>
            <person name="Gilroy R."/>
            <person name="Ravi A."/>
            <person name="Getino M."/>
            <person name="Pursley I."/>
            <person name="Horton D.L."/>
            <person name="Alikhan N.F."/>
            <person name="Baker D."/>
            <person name="Gharbi K."/>
            <person name="Hall N."/>
            <person name="Watson M."/>
            <person name="Adriaenssens E.M."/>
            <person name="Foster-Nyarko E."/>
            <person name="Jarju S."/>
            <person name="Secka A."/>
            <person name="Antonio M."/>
            <person name="Oren A."/>
            <person name="Chaudhuri R.R."/>
            <person name="La Ragione R."/>
            <person name="Hildebrand F."/>
            <person name="Pallen M.J."/>
        </authorList>
    </citation>
    <scope>NUCLEOTIDE SEQUENCE</scope>
    <source>
        <strain evidence="2">ChiBcec2-4451</strain>
    </source>
</reference>